<dbReference type="SMART" id="SM00052">
    <property type="entry name" value="EAL"/>
    <property type="match status" value="1"/>
</dbReference>
<evidence type="ECO:0000259" key="2">
    <source>
        <dbReference type="PROSITE" id="PS50883"/>
    </source>
</evidence>
<feature type="transmembrane region" description="Helical" evidence="1">
    <location>
        <begin position="36"/>
        <end position="55"/>
    </location>
</feature>
<dbReference type="RefSeq" id="WP_261295036.1">
    <property type="nucleotide sequence ID" value="NZ_JANQBK010000012.1"/>
</dbReference>
<keyword evidence="4" id="KW-1185">Reference proteome</keyword>
<evidence type="ECO:0000313" key="4">
    <source>
        <dbReference type="Proteomes" id="UP001595713"/>
    </source>
</evidence>
<comment type="caution">
    <text evidence="3">The sequence shown here is derived from an EMBL/GenBank/DDBJ whole genome shotgun (WGS) entry which is preliminary data.</text>
</comment>
<name>A0ABV7SYK6_9SPHN</name>
<dbReference type="EMBL" id="JBHRXP010000004">
    <property type="protein sequence ID" value="MFC3580390.1"/>
    <property type="molecule type" value="Genomic_DNA"/>
</dbReference>
<feature type="domain" description="EAL" evidence="2">
    <location>
        <begin position="262"/>
        <end position="516"/>
    </location>
</feature>
<evidence type="ECO:0000256" key="1">
    <source>
        <dbReference type="SAM" id="Phobius"/>
    </source>
</evidence>
<sequence>MRHGFFPGTAPKLALMAPWGIIAIAAISTLGVRPAVSGGLCVVLVAFLAVWNWRLQRTVDRAERRLAAQSSAMPVTDRAADNVAVVDLQHRLARVDHRLAATHPLSGLPMREPLLARIAVDGGGLLGAIAFPDFDRLTAFDPALGERVFAILAARLRRMVPNNRFLAQVDRGQLCIWFGQEADAATAQAELDAVSYALSDAILIEGREIEPQVQYRIAAFDQHDDLTAAAFLSRTLASFALAGGMVAAAEVTVDPAERARDRYDLEQDLRQAIARRELLLEFQPLIDAQARRVCGAEALLRWHHPTRGAVSPARFVPVLEAIGLAGEIGMWVLNAAVREAGEWQDRGFVDMRMAVNVSGLQLDGDDLPILIERTLERHELGANCLEIELTESVATSDAAHCRRIFEQLRAMGVKLAVDDFGTGYSGFSSLRTLRFDKIKIDREFVTAVDTRVDSQAICQSIIALAHGLGIRVLAEGVERHAEYAWLRAHGCHHFQGYYFSRPLDADRFAAFARDAPGLSMLLSLGDERPESIERLSA</sequence>
<dbReference type="SUPFAM" id="SSF141868">
    <property type="entry name" value="EAL domain-like"/>
    <property type="match status" value="1"/>
</dbReference>
<dbReference type="InterPro" id="IPR035919">
    <property type="entry name" value="EAL_sf"/>
</dbReference>
<organism evidence="3 4">
    <name type="scientific">Sphingomonas hylomeconis</name>
    <dbReference type="NCBI Taxonomy" id="1395958"/>
    <lineage>
        <taxon>Bacteria</taxon>
        <taxon>Pseudomonadati</taxon>
        <taxon>Pseudomonadota</taxon>
        <taxon>Alphaproteobacteria</taxon>
        <taxon>Sphingomonadales</taxon>
        <taxon>Sphingomonadaceae</taxon>
        <taxon>Sphingomonas</taxon>
    </lineage>
</organism>
<dbReference type="CDD" id="cd01948">
    <property type="entry name" value="EAL"/>
    <property type="match status" value="1"/>
</dbReference>
<dbReference type="InterPro" id="IPR001633">
    <property type="entry name" value="EAL_dom"/>
</dbReference>
<dbReference type="PROSITE" id="PS50883">
    <property type="entry name" value="EAL"/>
    <property type="match status" value="1"/>
</dbReference>
<dbReference type="PANTHER" id="PTHR33121:SF70">
    <property type="entry name" value="SIGNALING PROTEIN YKOW"/>
    <property type="match status" value="1"/>
</dbReference>
<keyword evidence="1" id="KW-1133">Transmembrane helix</keyword>
<dbReference type="Proteomes" id="UP001595713">
    <property type="component" value="Unassembled WGS sequence"/>
</dbReference>
<proteinExistence type="predicted"/>
<feature type="transmembrane region" description="Helical" evidence="1">
    <location>
        <begin position="12"/>
        <end position="30"/>
    </location>
</feature>
<dbReference type="Pfam" id="PF00563">
    <property type="entry name" value="EAL"/>
    <property type="match status" value="1"/>
</dbReference>
<dbReference type="PANTHER" id="PTHR33121">
    <property type="entry name" value="CYCLIC DI-GMP PHOSPHODIESTERASE PDEF"/>
    <property type="match status" value="1"/>
</dbReference>
<gene>
    <name evidence="3" type="ORF">ACFONA_09470</name>
</gene>
<keyword evidence="1" id="KW-0472">Membrane</keyword>
<protein>
    <submittedName>
        <fullName evidence="3">Bifunctional diguanylate cyclase/phosphodiesterase</fullName>
    </submittedName>
</protein>
<dbReference type="Gene3D" id="3.20.20.450">
    <property type="entry name" value="EAL domain"/>
    <property type="match status" value="1"/>
</dbReference>
<evidence type="ECO:0000313" key="3">
    <source>
        <dbReference type="EMBL" id="MFC3580390.1"/>
    </source>
</evidence>
<keyword evidence="1" id="KW-0812">Transmembrane</keyword>
<reference evidence="4" key="1">
    <citation type="journal article" date="2019" name="Int. J. Syst. Evol. Microbiol.">
        <title>The Global Catalogue of Microorganisms (GCM) 10K type strain sequencing project: providing services to taxonomists for standard genome sequencing and annotation.</title>
        <authorList>
            <consortium name="The Broad Institute Genomics Platform"/>
            <consortium name="The Broad Institute Genome Sequencing Center for Infectious Disease"/>
            <person name="Wu L."/>
            <person name="Ma J."/>
        </authorList>
    </citation>
    <scope>NUCLEOTIDE SEQUENCE [LARGE SCALE GENOMIC DNA]</scope>
    <source>
        <strain evidence="4">KCTC 42739</strain>
    </source>
</reference>
<accession>A0ABV7SYK6</accession>
<dbReference type="InterPro" id="IPR050706">
    <property type="entry name" value="Cyclic-di-GMP_PDE-like"/>
</dbReference>